<evidence type="ECO:0000313" key="3">
    <source>
        <dbReference type="EMBL" id="KAF2876948.1"/>
    </source>
</evidence>
<keyword evidence="2" id="KW-1133">Transmembrane helix</keyword>
<feature type="compositionally biased region" description="Basic and acidic residues" evidence="1">
    <location>
        <begin position="497"/>
        <end position="515"/>
    </location>
</feature>
<dbReference type="Proteomes" id="UP000481861">
    <property type="component" value="Unassembled WGS sequence"/>
</dbReference>
<gene>
    <name evidence="3" type="ORF">BDV95DRAFT_134625</name>
</gene>
<evidence type="ECO:0000313" key="4">
    <source>
        <dbReference type="Proteomes" id="UP000481861"/>
    </source>
</evidence>
<dbReference type="EMBL" id="JAADJZ010000002">
    <property type="protein sequence ID" value="KAF2876948.1"/>
    <property type="molecule type" value="Genomic_DNA"/>
</dbReference>
<sequence length="551" mass="62908">MLPKQRCPHVQLRCRGEWDGHQDAACVNGSNRMSGLAGDRPPPAWLGGGAVKGMCARRVAQPSCVCSSSCASVLLLSLFRCSRYPYCTPLVVTSATLIPSQPCRFDLPFGAHFSCYSCLGPDIARPLRCRLPSFSHTMTKKRLIPFVAVIVVLLCFFFYSSSSVRETWRGLPQHVGLGDHIEVDQAYDPVASTPSGQQKDPDYANWNPKPDFRPGSPMPPGHNYTSVLVVAKIKKEDVGWMEKEIPDQEKAVYVADDPTAPLHPPKNKGHEVMIYLSWIIDNYDNLPDVAIFMHAHQLTWHNDDILGNNAALMIPRLSRQRVWREGFVNMRCSWYPGCPDWMHPGETEENPYKTEEILLAKSWSELFPLDPVPAVLAQPCCAQFALSRERIQAKPHAQYVWYRDWLMSTKLPDSLSGRIWEYVWQFVFTGNNIYCPKEHICFCDQFGSCFGGEEKFKDFIKVKNELSDRERDLRDWEDKKKAIEEAIEEGREDEAEQLDKPEPGRDKEFEKEITRLRPIVDGLKKEAEERGQDPKNRAEEAGREWHDGDDF</sequence>
<feature type="compositionally biased region" description="Acidic residues" evidence="1">
    <location>
        <begin position="486"/>
        <end position="496"/>
    </location>
</feature>
<feature type="region of interest" description="Disordered" evidence="1">
    <location>
        <begin position="486"/>
        <end position="551"/>
    </location>
</feature>
<dbReference type="InterPro" id="IPR021838">
    <property type="entry name" value="DUF3431"/>
</dbReference>
<comment type="caution">
    <text evidence="3">The sequence shown here is derived from an EMBL/GenBank/DDBJ whole genome shotgun (WGS) entry which is preliminary data.</text>
</comment>
<keyword evidence="2" id="KW-0812">Transmembrane</keyword>
<dbReference type="Pfam" id="PF11913">
    <property type="entry name" value="DUF3431"/>
    <property type="match status" value="1"/>
</dbReference>
<accession>A0A7C8IDY4</accession>
<dbReference type="PANTHER" id="PTHR37490:SF3">
    <property type="entry name" value="DUF3431 DOMAIN CONTAINING PROTEIN"/>
    <property type="match status" value="1"/>
</dbReference>
<feature type="transmembrane region" description="Helical" evidence="2">
    <location>
        <begin position="143"/>
        <end position="160"/>
    </location>
</feature>
<keyword evidence="4" id="KW-1185">Reference proteome</keyword>
<evidence type="ECO:0000256" key="2">
    <source>
        <dbReference type="SAM" id="Phobius"/>
    </source>
</evidence>
<dbReference type="PANTHER" id="PTHR37490">
    <property type="entry name" value="EXPRESSED PROTEIN"/>
    <property type="match status" value="1"/>
</dbReference>
<evidence type="ECO:0000256" key="1">
    <source>
        <dbReference type="SAM" id="MobiDB-lite"/>
    </source>
</evidence>
<organism evidence="3 4">
    <name type="scientific">Massariosphaeria phaeospora</name>
    <dbReference type="NCBI Taxonomy" id="100035"/>
    <lineage>
        <taxon>Eukaryota</taxon>
        <taxon>Fungi</taxon>
        <taxon>Dikarya</taxon>
        <taxon>Ascomycota</taxon>
        <taxon>Pezizomycotina</taxon>
        <taxon>Dothideomycetes</taxon>
        <taxon>Pleosporomycetidae</taxon>
        <taxon>Pleosporales</taxon>
        <taxon>Pleosporales incertae sedis</taxon>
        <taxon>Massariosphaeria</taxon>
    </lineage>
</organism>
<reference evidence="3 4" key="1">
    <citation type="submission" date="2020-01" db="EMBL/GenBank/DDBJ databases">
        <authorList>
            <consortium name="DOE Joint Genome Institute"/>
            <person name="Haridas S."/>
            <person name="Albert R."/>
            <person name="Binder M."/>
            <person name="Bloem J."/>
            <person name="Labutti K."/>
            <person name="Salamov A."/>
            <person name="Andreopoulos B."/>
            <person name="Baker S.E."/>
            <person name="Barry K."/>
            <person name="Bills G."/>
            <person name="Bluhm B.H."/>
            <person name="Cannon C."/>
            <person name="Castanera R."/>
            <person name="Culley D.E."/>
            <person name="Daum C."/>
            <person name="Ezra D."/>
            <person name="Gonzalez J.B."/>
            <person name="Henrissat B."/>
            <person name="Kuo A."/>
            <person name="Liang C."/>
            <person name="Lipzen A."/>
            <person name="Lutzoni F."/>
            <person name="Magnuson J."/>
            <person name="Mondo S."/>
            <person name="Nolan M."/>
            <person name="Ohm R."/>
            <person name="Pangilinan J."/>
            <person name="Park H.-J.H."/>
            <person name="Ramirez L."/>
            <person name="Alfaro M."/>
            <person name="Sun H."/>
            <person name="Tritt A."/>
            <person name="Yoshinaga Y."/>
            <person name="Zwiers L.-H.L."/>
            <person name="Turgeon B.G."/>
            <person name="Goodwin S.B."/>
            <person name="Spatafora J.W."/>
            <person name="Crous P.W."/>
            <person name="Grigoriev I.V."/>
        </authorList>
    </citation>
    <scope>NUCLEOTIDE SEQUENCE [LARGE SCALE GENOMIC DNA]</scope>
    <source>
        <strain evidence="3 4">CBS 611.86</strain>
    </source>
</reference>
<keyword evidence="2" id="KW-0472">Membrane</keyword>
<proteinExistence type="predicted"/>
<feature type="region of interest" description="Disordered" evidence="1">
    <location>
        <begin position="189"/>
        <end position="219"/>
    </location>
</feature>
<feature type="compositionally biased region" description="Basic and acidic residues" evidence="1">
    <location>
        <begin position="522"/>
        <end position="551"/>
    </location>
</feature>
<dbReference type="AlphaFoldDB" id="A0A7C8IDY4"/>
<name>A0A7C8IDY4_9PLEO</name>
<protein>
    <submittedName>
        <fullName evidence="3">Uncharacterized protein</fullName>
    </submittedName>
</protein>
<dbReference type="OrthoDB" id="426718at2759"/>